<organism evidence="1 2">
    <name type="scientific">Candidatus Gemmiger excrementavium</name>
    <dbReference type="NCBI Taxonomy" id="2838608"/>
    <lineage>
        <taxon>Bacteria</taxon>
        <taxon>Bacillati</taxon>
        <taxon>Bacillota</taxon>
        <taxon>Clostridia</taxon>
        <taxon>Eubacteriales</taxon>
        <taxon>Gemmiger</taxon>
    </lineage>
</organism>
<dbReference type="EMBL" id="DXBO01000036">
    <property type="protein sequence ID" value="HIZ47655.1"/>
    <property type="molecule type" value="Genomic_DNA"/>
</dbReference>
<dbReference type="AlphaFoldDB" id="A0A9D2F1X4"/>
<evidence type="ECO:0000313" key="2">
    <source>
        <dbReference type="Proteomes" id="UP000824031"/>
    </source>
</evidence>
<reference evidence="1" key="2">
    <citation type="submission" date="2021-04" db="EMBL/GenBank/DDBJ databases">
        <authorList>
            <person name="Gilroy R."/>
        </authorList>
    </citation>
    <scope>NUCLEOTIDE SEQUENCE</scope>
    <source>
        <strain evidence="1">3436</strain>
    </source>
</reference>
<reference evidence="1" key="1">
    <citation type="journal article" date="2021" name="PeerJ">
        <title>Extensive microbial diversity within the chicken gut microbiome revealed by metagenomics and culture.</title>
        <authorList>
            <person name="Gilroy R."/>
            <person name="Ravi A."/>
            <person name="Getino M."/>
            <person name="Pursley I."/>
            <person name="Horton D.L."/>
            <person name="Alikhan N.F."/>
            <person name="Baker D."/>
            <person name="Gharbi K."/>
            <person name="Hall N."/>
            <person name="Watson M."/>
            <person name="Adriaenssens E.M."/>
            <person name="Foster-Nyarko E."/>
            <person name="Jarju S."/>
            <person name="Secka A."/>
            <person name="Antonio M."/>
            <person name="Oren A."/>
            <person name="Chaudhuri R.R."/>
            <person name="La Ragione R."/>
            <person name="Hildebrand F."/>
            <person name="Pallen M.J."/>
        </authorList>
    </citation>
    <scope>NUCLEOTIDE SEQUENCE</scope>
    <source>
        <strain evidence="1">3436</strain>
    </source>
</reference>
<dbReference type="Proteomes" id="UP000824031">
    <property type="component" value="Unassembled WGS sequence"/>
</dbReference>
<accession>A0A9D2F1X4</accession>
<proteinExistence type="predicted"/>
<name>A0A9D2F1X4_9FIRM</name>
<protein>
    <submittedName>
        <fullName evidence="1">Uncharacterized protein</fullName>
    </submittedName>
</protein>
<gene>
    <name evidence="1" type="ORF">H9810_02915</name>
</gene>
<evidence type="ECO:0000313" key="1">
    <source>
        <dbReference type="EMBL" id="HIZ47655.1"/>
    </source>
</evidence>
<sequence>MGTAGRAPAGGKAKIYIDHIYTTSTGGYTACVVGQSGVLDSSKGFTAGTSDDVRFDPYTTSGATDYGVLALSNTTFSYTPSYSGYYIDDTGNPKPIEAGTKLSWSYSVSKNMIFMFFKV</sequence>
<comment type="caution">
    <text evidence="1">The sequence shown here is derived from an EMBL/GenBank/DDBJ whole genome shotgun (WGS) entry which is preliminary data.</text>
</comment>